<reference evidence="2" key="1">
    <citation type="submission" date="2020-10" db="EMBL/GenBank/DDBJ databases">
        <authorList>
            <person name="Gilroy R."/>
        </authorList>
    </citation>
    <scope>NUCLEOTIDE SEQUENCE</scope>
    <source>
        <strain evidence="2">D5-748</strain>
    </source>
</reference>
<feature type="signal peptide" evidence="1">
    <location>
        <begin position="1"/>
        <end position="23"/>
    </location>
</feature>
<gene>
    <name evidence="2" type="ORF">IAC23_01275</name>
</gene>
<evidence type="ECO:0000256" key="1">
    <source>
        <dbReference type="SAM" id="SignalP"/>
    </source>
</evidence>
<dbReference type="EMBL" id="JADIMO010000016">
    <property type="protein sequence ID" value="MBO8444313.1"/>
    <property type="molecule type" value="Genomic_DNA"/>
</dbReference>
<feature type="chain" id="PRO_5038571487" description="Fibronectin type-III domain-containing protein" evidence="1">
    <location>
        <begin position="24"/>
        <end position="587"/>
    </location>
</feature>
<dbReference type="InterPro" id="IPR013783">
    <property type="entry name" value="Ig-like_fold"/>
</dbReference>
<evidence type="ECO:0008006" key="4">
    <source>
        <dbReference type="Google" id="ProtNLM"/>
    </source>
</evidence>
<dbReference type="InterPro" id="IPR036116">
    <property type="entry name" value="FN3_sf"/>
</dbReference>
<accession>A0A9D9EB16</accession>
<name>A0A9D9EB16_9BACT</name>
<dbReference type="Gene3D" id="2.60.40.10">
    <property type="entry name" value="Immunoglobulins"/>
    <property type="match status" value="1"/>
</dbReference>
<proteinExistence type="predicted"/>
<evidence type="ECO:0000313" key="3">
    <source>
        <dbReference type="Proteomes" id="UP000823619"/>
    </source>
</evidence>
<organism evidence="2 3">
    <name type="scientific">Candidatus Cryptobacteroides merdavium</name>
    <dbReference type="NCBI Taxonomy" id="2840769"/>
    <lineage>
        <taxon>Bacteria</taxon>
        <taxon>Pseudomonadati</taxon>
        <taxon>Bacteroidota</taxon>
        <taxon>Bacteroidia</taxon>
        <taxon>Bacteroidales</taxon>
        <taxon>Candidatus Cryptobacteroides</taxon>
    </lineage>
</organism>
<comment type="caution">
    <text evidence="2">The sequence shown here is derived from an EMBL/GenBank/DDBJ whole genome shotgun (WGS) entry which is preliminary data.</text>
</comment>
<dbReference type="PROSITE" id="PS51257">
    <property type="entry name" value="PROKAR_LIPOPROTEIN"/>
    <property type="match status" value="1"/>
</dbReference>
<keyword evidence="1" id="KW-0732">Signal</keyword>
<dbReference type="AlphaFoldDB" id="A0A9D9EB16"/>
<protein>
    <recommendedName>
        <fullName evidence="4">Fibronectin type-III domain-containing protein</fullName>
    </recommendedName>
</protein>
<evidence type="ECO:0000313" key="2">
    <source>
        <dbReference type="EMBL" id="MBO8444313.1"/>
    </source>
</evidence>
<sequence length="587" mass="62903">MKNAIRNLALMAMPAAMVFGLSACQEDETRPERPEVNQNDIVFEAKAGALTSESATITIKHNGTDNETYYGFCYTDLETTMANAINRVVASFTENGTDISTVVTTGTTHVTVVTDLSPLTSYRYVVFGLNDDGTVYGTPASVDFTTLKGEVAFTVSVANITETTANATVTSTGDDTDTWYCFATTDLTSPLADVVSAEVERLGSNVSSVIKSGNSMVQLTGLTAGTSYRAVVTGLTSDGTTYGTPVSTSFRTTSQQVEYTVNPNWTVTYDGKGTYEGSPADMLSVTVTAGTDGYMPGVITTEQFESIGIATFVEGMVASYQEQIDFMNQMGIPISWSDILYTSTETELPFDVLDSSTQWYGIAFGVDTNGNPTGLYAISEAFTPEELQASENYNRWIGSWRIEDADGTGYDISIQALSPDMSFSMSGWEADVFGGQAPDVTLGFDSATGNLAFVSNENMGTITVNGNEQCELGFYGTGDDGYFYTSSYDIAYAELDESGNTATVEGNTLTSSEGEVTMISMQFFGLGTSGNYSFSDEPLFPLTMTRTSSSSGTALQCTKAVMYHENSGFRTMSPLKMYGTDAVKKAE</sequence>
<dbReference type="SUPFAM" id="SSF49265">
    <property type="entry name" value="Fibronectin type III"/>
    <property type="match status" value="1"/>
</dbReference>
<reference evidence="2" key="2">
    <citation type="journal article" date="2021" name="PeerJ">
        <title>Extensive microbial diversity within the chicken gut microbiome revealed by metagenomics and culture.</title>
        <authorList>
            <person name="Gilroy R."/>
            <person name="Ravi A."/>
            <person name="Getino M."/>
            <person name="Pursley I."/>
            <person name="Horton D.L."/>
            <person name="Alikhan N.F."/>
            <person name="Baker D."/>
            <person name="Gharbi K."/>
            <person name="Hall N."/>
            <person name="Watson M."/>
            <person name="Adriaenssens E.M."/>
            <person name="Foster-Nyarko E."/>
            <person name="Jarju S."/>
            <person name="Secka A."/>
            <person name="Antonio M."/>
            <person name="Oren A."/>
            <person name="Chaudhuri R.R."/>
            <person name="La Ragione R."/>
            <person name="Hildebrand F."/>
            <person name="Pallen M.J."/>
        </authorList>
    </citation>
    <scope>NUCLEOTIDE SEQUENCE</scope>
    <source>
        <strain evidence="2">D5-748</strain>
    </source>
</reference>
<dbReference type="Proteomes" id="UP000823619">
    <property type="component" value="Unassembled WGS sequence"/>
</dbReference>